<evidence type="ECO:0000313" key="2">
    <source>
        <dbReference type="EMBL" id="GAH89684.1"/>
    </source>
</evidence>
<feature type="non-terminal residue" evidence="2">
    <location>
        <position position="33"/>
    </location>
</feature>
<keyword evidence="1" id="KW-1133">Transmembrane helix</keyword>
<accession>X1KHR6</accession>
<feature type="transmembrane region" description="Helical" evidence="1">
    <location>
        <begin position="6"/>
        <end position="24"/>
    </location>
</feature>
<evidence type="ECO:0000256" key="1">
    <source>
        <dbReference type="SAM" id="Phobius"/>
    </source>
</evidence>
<dbReference type="AlphaFoldDB" id="X1KHR6"/>
<reference evidence="2" key="1">
    <citation type="journal article" date="2014" name="Front. Microbiol.">
        <title>High frequency of phylogenetically diverse reductive dehalogenase-homologous genes in deep subseafloor sedimentary metagenomes.</title>
        <authorList>
            <person name="Kawai M."/>
            <person name="Futagami T."/>
            <person name="Toyoda A."/>
            <person name="Takaki Y."/>
            <person name="Nishi S."/>
            <person name="Hori S."/>
            <person name="Arai W."/>
            <person name="Tsubouchi T."/>
            <person name="Morono Y."/>
            <person name="Uchiyama I."/>
            <person name="Ito T."/>
            <person name="Fujiyama A."/>
            <person name="Inagaki F."/>
            <person name="Takami H."/>
        </authorList>
    </citation>
    <scope>NUCLEOTIDE SEQUENCE</scope>
    <source>
        <strain evidence="2">Expedition CK06-06</strain>
    </source>
</reference>
<organism evidence="2">
    <name type="scientific">marine sediment metagenome</name>
    <dbReference type="NCBI Taxonomy" id="412755"/>
    <lineage>
        <taxon>unclassified sequences</taxon>
        <taxon>metagenomes</taxon>
        <taxon>ecological metagenomes</taxon>
    </lineage>
</organism>
<proteinExistence type="predicted"/>
<comment type="caution">
    <text evidence="2">The sequence shown here is derived from an EMBL/GenBank/DDBJ whole genome shotgun (WGS) entry which is preliminary data.</text>
</comment>
<gene>
    <name evidence="2" type="ORF">S03H2_56920</name>
</gene>
<name>X1KHR6_9ZZZZ</name>
<sequence>MTDVNYIFLLSLTIIVIGYVLKKLNIISEENGK</sequence>
<dbReference type="EMBL" id="BARU01036454">
    <property type="protein sequence ID" value="GAH89684.1"/>
    <property type="molecule type" value="Genomic_DNA"/>
</dbReference>
<keyword evidence="1" id="KW-0812">Transmembrane</keyword>
<keyword evidence="1" id="KW-0472">Membrane</keyword>
<protein>
    <submittedName>
        <fullName evidence="2">Uncharacterized protein</fullName>
    </submittedName>
</protein>